<evidence type="ECO:0000256" key="3">
    <source>
        <dbReference type="SAM" id="MobiDB-lite"/>
    </source>
</evidence>
<gene>
    <name evidence="4" type="ORF">SAMN04489718_1091</name>
</gene>
<protein>
    <submittedName>
        <fullName evidence="4">O-Methyltransferase involved in polyketide biosynthesis</fullName>
    </submittedName>
</protein>
<dbReference type="AlphaFoldDB" id="A0A1H0ZK25"/>
<dbReference type="Proteomes" id="UP000199301">
    <property type="component" value="Unassembled WGS sequence"/>
</dbReference>
<reference evidence="5" key="1">
    <citation type="submission" date="2016-10" db="EMBL/GenBank/DDBJ databases">
        <authorList>
            <person name="Varghese N."/>
            <person name="Submissions S."/>
        </authorList>
    </citation>
    <scope>NUCLEOTIDE SEQUENCE [LARGE SCALE GENOMIC DNA]</scope>
    <source>
        <strain evidence="5">DSM 45459</strain>
    </source>
</reference>
<dbReference type="InterPro" id="IPR029063">
    <property type="entry name" value="SAM-dependent_MTases_sf"/>
</dbReference>
<dbReference type="EMBL" id="FNKO01000001">
    <property type="protein sequence ID" value="SDQ27729.1"/>
    <property type="molecule type" value="Genomic_DNA"/>
</dbReference>
<sequence length="300" mass="32397">MAAKRSTMHDDEGMRLSRSRPRPDSISPTAHYTGYVWARNGLGDGALATARGKWYYRALQPAMALSRMAGGPVLEDFLLARHRVIDHLLSAAIDAGQVDGVLELASGMSPRGHGFARRHGSAIDYVETDLPDMAARKRRALDRIGSLGPHHRVESLDVLRGHGGNDLLALAGQLTSAKGLAVISEGLLNYLPTDAVRTLWSRVLAVLGRFDTGLYLSDLHVAEDNRGPVDALGAMLLGRFVGTGLHFHFTIPEEAEKALSATGFDPVRLHLPSAFAERVPDANRPAADRVRVISAGAPRR</sequence>
<keyword evidence="5" id="KW-1185">Reference proteome</keyword>
<dbReference type="Pfam" id="PF04072">
    <property type="entry name" value="LCM"/>
    <property type="match status" value="1"/>
</dbReference>
<evidence type="ECO:0000313" key="4">
    <source>
        <dbReference type="EMBL" id="SDQ27729.1"/>
    </source>
</evidence>
<dbReference type="STRING" id="995062.SAMN04489718_1091"/>
<dbReference type="GO" id="GO:0032259">
    <property type="term" value="P:methylation"/>
    <property type="evidence" value="ECO:0007669"/>
    <property type="project" value="UniProtKB-KW"/>
</dbReference>
<dbReference type="GO" id="GO:0008168">
    <property type="term" value="F:methyltransferase activity"/>
    <property type="evidence" value="ECO:0007669"/>
    <property type="project" value="UniProtKB-KW"/>
</dbReference>
<accession>A0A1H0ZK25</accession>
<dbReference type="InterPro" id="IPR007213">
    <property type="entry name" value="Ppm1/Ppm2/Tcmp"/>
</dbReference>
<feature type="region of interest" description="Disordered" evidence="3">
    <location>
        <begin position="1"/>
        <end position="27"/>
    </location>
</feature>
<evidence type="ECO:0000256" key="1">
    <source>
        <dbReference type="ARBA" id="ARBA00022603"/>
    </source>
</evidence>
<organism evidence="4 5">
    <name type="scientific">Actinopolyspora saharensis</name>
    <dbReference type="NCBI Taxonomy" id="995062"/>
    <lineage>
        <taxon>Bacteria</taxon>
        <taxon>Bacillati</taxon>
        <taxon>Actinomycetota</taxon>
        <taxon>Actinomycetes</taxon>
        <taxon>Actinopolysporales</taxon>
        <taxon>Actinopolysporaceae</taxon>
        <taxon>Actinopolyspora</taxon>
    </lineage>
</organism>
<keyword evidence="1 4" id="KW-0489">Methyltransferase</keyword>
<dbReference type="Gene3D" id="3.40.50.150">
    <property type="entry name" value="Vaccinia Virus protein VP39"/>
    <property type="match status" value="1"/>
</dbReference>
<proteinExistence type="predicted"/>
<evidence type="ECO:0000313" key="5">
    <source>
        <dbReference type="Proteomes" id="UP000199301"/>
    </source>
</evidence>
<dbReference type="OrthoDB" id="7063113at2"/>
<keyword evidence="2 4" id="KW-0808">Transferase</keyword>
<dbReference type="SUPFAM" id="SSF53335">
    <property type="entry name" value="S-adenosyl-L-methionine-dependent methyltransferases"/>
    <property type="match status" value="1"/>
</dbReference>
<name>A0A1H0ZK25_9ACTN</name>
<evidence type="ECO:0000256" key="2">
    <source>
        <dbReference type="ARBA" id="ARBA00022679"/>
    </source>
</evidence>